<feature type="region of interest" description="Disordered" evidence="1">
    <location>
        <begin position="65"/>
        <end position="86"/>
    </location>
</feature>
<name>A0ABQ7ZWE6_BRANA</name>
<organism evidence="2 3">
    <name type="scientific">Brassica napus</name>
    <name type="common">Rape</name>
    <dbReference type="NCBI Taxonomy" id="3708"/>
    <lineage>
        <taxon>Eukaryota</taxon>
        <taxon>Viridiplantae</taxon>
        <taxon>Streptophyta</taxon>
        <taxon>Embryophyta</taxon>
        <taxon>Tracheophyta</taxon>
        <taxon>Spermatophyta</taxon>
        <taxon>Magnoliopsida</taxon>
        <taxon>eudicotyledons</taxon>
        <taxon>Gunneridae</taxon>
        <taxon>Pentapetalae</taxon>
        <taxon>rosids</taxon>
        <taxon>malvids</taxon>
        <taxon>Brassicales</taxon>
        <taxon>Brassicaceae</taxon>
        <taxon>Brassiceae</taxon>
        <taxon>Brassica</taxon>
    </lineage>
</organism>
<accession>A0ABQ7ZWE6</accession>
<keyword evidence="3" id="KW-1185">Reference proteome</keyword>
<evidence type="ECO:0000313" key="2">
    <source>
        <dbReference type="EMBL" id="KAH0884552.1"/>
    </source>
</evidence>
<dbReference type="Proteomes" id="UP000824890">
    <property type="component" value="Unassembled WGS sequence"/>
</dbReference>
<reference evidence="2 3" key="1">
    <citation type="submission" date="2021-05" db="EMBL/GenBank/DDBJ databases">
        <title>Genome Assembly of Synthetic Allotetraploid Brassica napus Reveals Homoeologous Exchanges between Subgenomes.</title>
        <authorList>
            <person name="Davis J.T."/>
        </authorList>
    </citation>
    <scope>NUCLEOTIDE SEQUENCE [LARGE SCALE GENOMIC DNA]</scope>
    <source>
        <strain evidence="3">cv. Da-Ae</strain>
        <tissue evidence="2">Seedling</tissue>
    </source>
</reference>
<evidence type="ECO:0000313" key="3">
    <source>
        <dbReference type="Proteomes" id="UP000824890"/>
    </source>
</evidence>
<protein>
    <submittedName>
        <fullName evidence="2">Uncharacterized protein</fullName>
    </submittedName>
</protein>
<gene>
    <name evidence="2" type="ORF">HID58_060648</name>
</gene>
<dbReference type="EMBL" id="JAGKQM010000014">
    <property type="protein sequence ID" value="KAH0884552.1"/>
    <property type="molecule type" value="Genomic_DNA"/>
</dbReference>
<proteinExistence type="predicted"/>
<evidence type="ECO:0000256" key="1">
    <source>
        <dbReference type="SAM" id="MobiDB-lite"/>
    </source>
</evidence>
<comment type="caution">
    <text evidence="2">The sequence shown here is derived from an EMBL/GenBank/DDBJ whole genome shotgun (WGS) entry which is preliminary data.</text>
</comment>
<sequence>MPGYVLGDLVSQEMRFIFLAKSKVLLVFSQTKMSHYIILKLEIPVKMKEKERLLRGLLLLGTKRTRGEERKASSWCKKHLSDTESQ</sequence>